<dbReference type="EMBL" id="MU032346">
    <property type="protein sequence ID" value="KAF3767174.1"/>
    <property type="molecule type" value="Genomic_DNA"/>
</dbReference>
<dbReference type="GO" id="GO:0016765">
    <property type="term" value="F:transferase activity, transferring alkyl or aryl (other than methyl) groups"/>
    <property type="evidence" value="ECO:0007669"/>
    <property type="project" value="InterPro"/>
</dbReference>
<dbReference type="CDD" id="cd13965">
    <property type="entry name" value="PT_UbiA_3"/>
    <property type="match status" value="1"/>
</dbReference>
<keyword evidence="4 5" id="KW-0472">Membrane</keyword>
<dbReference type="InterPro" id="IPR000537">
    <property type="entry name" value="UbiA_prenyltransferase"/>
</dbReference>
<dbReference type="OrthoDB" id="434972at2759"/>
<keyword evidence="3 5" id="KW-1133">Transmembrane helix</keyword>
<dbReference type="AlphaFoldDB" id="A0A9P4Y668"/>
<evidence type="ECO:0000313" key="7">
    <source>
        <dbReference type="Proteomes" id="UP000803844"/>
    </source>
</evidence>
<dbReference type="Pfam" id="PF01040">
    <property type="entry name" value="UbiA"/>
    <property type="match status" value="1"/>
</dbReference>
<keyword evidence="7" id="KW-1185">Reference proteome</keyword>
<evidence type="ECO:0000313" key="6">
    <source>
        <dbReference type="EMBL" id="KAF3767174.1"/>
    </source>
</evidence>
<feature type="transmembrane region" description="Helical" evidence="5">
    <location>
        <begin position="53"/>
        <end position="72"/>
    </location>
</feature>
<dbReference type="GO" id="GO:0016020">
    <property type="term" value="C:membrane"/>
    <property type="evidence" value="ECO:0007669"/>
    <property type="project" value="UniProtKB-SubCell"/>
</dbReference>
<proteinExistence type="predicted"/>
<evidence type="ECO:0000256" key="5">
    <source>
        <dbReference type="SAM" id="Phobius"/>
    </source>
</evidence>
<gene>
    <name evidence="6" type="ORF">M406DRAFT_39568</name>
</gene>
<protein>
    <submittedName>
        <fullName evidence="6">Uncharacterized protein</fullName>
    </submittedName>
</protein>
<evidence type="ECO:0000256" key="1">
    <source>
        <dbReference type="ARBA" id="ARBA00004141"/>
    </source>
</evidence>
<feature type="transmembrane region" description="Helical" evidence="5">
    <location>
        <begin position="197"/>
        <end position="215"/>
    </location>
</feature>
<dbReference type="InterPro" id="IPR050475">
    <property type="entry name" value="Prenyltransferase_related"/>
</dbReference>
<dbReference type="RefSeq" id="XP_040778135.1">
    <property type="nucleotide sequence ID" value="XM_040924105.1"/>
</dbReference>
<dbReference type="Proteomes" id="UP000803844">
    <property type="component" value="Unassembled WGS sequence"/>
</dbReference>
<evidence type="ECO:0000256" key="2">
    <source>
        <dbReference type="ARBA" id="ARBA00022692"/>
    </source>
</evidence>
<accession>A0A9P4Y668</accession>
<evidence type="ECO:0000256" key="4">
    <source>
        <dbReference type="ARBA" id="ARBA00023136"/>
    </source>
</evidence>
<dbReference type="PANTHER" id="PTHR42723">
    <property type="entry name" value="CHLOROPHYLL SYNTHASE"/>
    <property type="match status" value="1"/>
</dbReference>
<evidence type="ECO:0000256" key="3">
    <source>
        <dbReference type="ARBA" id="ARBA00022989"/>
    </source>
</evidence>
<dbReference type="GeneID" id="63841234"/>
<name>A0A9P4Y668_CRYP1</name>
<feature type="transmembrane region" description="Helical" evidence="5">
    <location>
        <begin position="172"/>
        <end position="191"/>
    </location>
</feature>
<organism evidence="6 7">
    <name type="scientific">Cryphonectria parasitica (strain ATCC 38755 / EP155)</name>
    <dbReference type="NCBI Taxonomy" id="660469"/>
    <lineage>
        <taxon>Eukaryota</taxon>
        <taxon>Fungi</taxon>
        <taxon>Dikarya</taxon>
        <taxon>Ascomycota</taxon>
        <taxon>Pezizomycotina</taxon>
        <taxon>Sordariomycetes</taxon>
        <taxon>Sordariomycetidae</taxon>
        <taxon>Diaporthales</taxon>
        <taxon>Cryphonectriaceae</taxon>
        <taxon>Cryphonectria-Endothia species complex</taxon>
        <taxon>Cryphonectria</taxon>
    </lineage>
</organism>
<comment type="caution">
    <text evidence="6">The sequence shown here is derived from an EMBL/GenBank/DDBJ whole genome shotgun (WGS) entry which is preliminary data.</text>
</comment>
<comment type="subcellular location">
    <subcellularLocation>
        <location evidence="1">Membrane</location>
        <topology evidence="1">Multi-pass membrane protein</topology>
    </subcellularLocation>
</comment>
<dbReference type="PANTHER" id="PTHR42723:SF1">
    <property type="entry name" value="CHLOROPHYLL SYNTHASE, CHLOROPLASTIC"/>
    <property type="match status" value="1"/>
</dbReference>
<reference evidence="6" key="1">
    <citation type="journal article" date="2020" name="Phytopathology">
        <title>Genome sequence of the chestnut blight fungus Cryphonectria parasitica EP155: A fundamental resource for an archetypical invasive plant pathogen.</title>
        <authorList>
            <person name="Crouch J.A."/>
            <person name="Dawe A."/>
            <person name="Aerts A."/>
            <person name="Barry K."/>
            <person name="Churchill A.C.L."/>
            <person name="Grimwood J."/>
            <person name="Hillman B."/>
            <person name="Milgroom M.G."/>
            <person name="Pangilinan J."/>
            <person name="Smith M."/>
            <person name="Salamov A."/>
            <person name="Schmutz J."/>
            <person name="Yadav J."/>
            <person name="Grigoriev I.V."/>
            <person name="Nuss D."/>
        </authorList>
    </citation>
    <scope>NUCLEOTIDE SEQUENCE</scope>
    <source>
        <strain evidence="6">EP155</strain>
    </source>
</reference>
<keyword evidence="2 5" id="KW-0812">Transmembrane</keyword>
<sequence>MAFPPVTLYVWLYVFHFDLSNQKSPESIEEDRMNKPWRAIPSGRLTVEDAEKWYLVATALLLIATGTWLGGFPEALAFMVETWVYDSAAGASSWWAKNIINALFYSTGQLGATRVAAQFGMGCEITRAGLEWCALLCLMTLTTVQIQDLRDQEGDGARGRKTMPLAIGDGPCRWLTAFFILFWSVACPFYWAGTRISAAYVPPVLVGGMIAARILRHRNVADDRKSFHYHTLVWLPVLYSVPLLSKI</sequence>